<evidence type="ECO:0000313" key="3">
    <source>
        <dbReference type="Proteomes" id="UP001237642"/>
    </source>
</evidence>
<accession>A0AAD8J7D9</accession>
<name>A0AAD8J7D9_9APIA</name>
<reference evidence="2" key="2">
    <citation type="submission" date="2023-05" db="EMBL/GenBank/DDBJ databases">
        <authorList>
            <person name="Schelkunov M.I."/>
        </authorList>
    </citation>
    <scope>NUCLEOTIDE SEQUENCE</scope>
    <source>
        <strain evidence="2">Hsosn_3</strain>
        <tissue evidence="2">Leaf</tissue>
    </source>
</reference>
<sequence>MKPSSGASPDDGVIADKDIGFSQFASPKKRGLSVGCDGFAQSVKPISQIENKRKRSKSANVVKGDGFAPNSQIMNKRKRSWSANVSKDDGFDANSQGTKTPIEKAGYTDQKPYTCPDALQVPALFQLLLLYTQ</sequence>
<proteinExistence type="predicted"/>
<reference evidence="2" key="1">
    <citation type="submission" date="2023-02" db="EMBL/GenBank/DDBJ databases">
        <title>Genome of toxic invasive species Heracleum sosnowskyi carries increased number of genes despite the absence of recent whole-genome duplications.</title>
        <authorList>
            <person name="Schelkunov M."/>
            <person name="Shtratnikova V."/>
            <person name="Makarenko M."/>
            <person name="Klepikova A."/>
            <person name="Omelchenko D."/>
            <person name="Novikova G."/>
            <person name="Obukhova E."/>
            <person name="Bogdanov V."/>
            <person name="Penin A."/>
            <person name="Logacheva M."/>
        </authorList>
    </citation>
    <scope>NUCLEOTIDE SEQUENCE</scope>
    <source>
        <strain evidence="2">Hsosn_3</strain>
        <tissue evidence="2">Leaf</tissue>
    </source>
</reference>
<organism evidence="2 3">
    <name type="scientific">Heracleum sosnowskyi</name>
    <dbReference type="NCBI Taxonomy" id="360622"/>
    <lineage>
        <taxon>Eukaryota</taxon>
        <taxon>Viridiplantae</taxon>
        <taxon>Streptophyta</taxon>
        <taxon>Embryophyta</taxon>
        <taxon>Tracheophyta</taxon>
        <taxon>Spermatophyta</taxon>
        <taxon>Magnoliopsida</taxon>
        <taxon>eudicotyledons</taxon>
        <taxon>Gunneridae</taxon>
        <taxon>Pentapetalae</taxon>
        <taxon>asterids</taxon>
        <taxon>campanulids</taxon>
        <taxon>Apiales</taxon>
        <taxon>Apiaceae</taxon>
        <taxon>Apioideae</taxon>
        <taxon>apioid superclade</taxon>
        <taxon>Tordylieae</taxon>
        <taxon>Tordyliinae</taxon>
        <taxon>Heracleum</taxon>
    </lineage>
</organism>
<gene>
    <name evidence="2" type="ORF">POM88_008752</name>
</gene>
<dbReference type="Proteomes" id="UP001237642">
    <property type="component" value="Unassembled WGS sequence"/>
</dbReference>
<evidence type="ECO:0000256" key="1">
    <source>
        <dbReference type="SAM" id="MobiDB-lite"/>
    </source>
</evidence>
<comment type="caution">
    <text evidence="2">The sequence shown here is derived from an EMBL/GenBank/DDBJ whole genome shotgun (WGS) entry which is preliminary data.</text>
</comment>
<dbReference type="AlphaFoldDB" id="A0AAD8J7D9"/>
<feature type="region of interest" description="Disordered" evidence="1">
    <location>
        <begin position="50"/>
        <end position="109"/>
    </location>
</feature>
<protein>
    <submittedName>
        <fullName evidence="2">Uncharacterized protein</fullName>
    </submittedName>
</protein>
<evidence type="ECO:0000313" key="2">
    <source>
        <dbReference type="EMBL" id="KAK1398889.1"/>
    </source>
</evidence>
<dbReference type="EMBL" id="JAUIZM010000002">
    <property type="protein sequence ID" value="KAK1398889.1"/>
    <property type="molecule type" value="Genomic_DNA"/>
</dbReference>
<keyword evidence="3" id="KW-1185">Reference proteome</keyword>